<dbReference type="Proteomes" id="UP001642360">
    <property type="component" value="Unassembled WGS sequence"/>
</dbReference>
<evidence type="ECO:0000313" key="2">
    <source>
        <dbReference type="Proteomes" id="UP001642360"/>
    </source>
</evidence>
<comment type="caution">
    <text evidence="1">The sequence shown here is derived from an EMBL/GenBank/DDBJ whole genome shotgun (WGS) entry which is preliminary data.</text>
</comment>
<accession>A0ABC8QQI7</accession>
<organism evidence="1 2">
    <name type="scientific">Ilex paraguariensis</name>
    <name type="common">yerba mate</name>
    <dbReference type="NCBI Taxonomy" id="185542"/>
    <lineage>
        <taxon>Eukaryota</taxon>
        <taxon>Viridiplantae</taxon>
        <taxon>Streptophyta</taxon>
        <taxon>Embryophyta</taxon>
        <taxon>Tracheophyta</taxon>
        <taxon>Spermatophyta</taxon>
        <taxon>Magnoliopsida</taxon>
        <taxon>eudicotyledons</taxon>
        <taxon>Gunneridae</taxon>
        <taxon>Pentapetalae</taxon>
        <taxon>asterids</taxon>
        <taxon>campanulids</taxon>
        <taxon>Aquifoliales</taxon>
        <taxon>Aquifoliaceae</taxon>
        <taxon>Ilex</taxon>
    </lineage>
</organism>
<dbReference type="EMBL" id="CAUOFW020000137">
    <property type="protein sequence ID" value="CAK9133727.1"/>
    <property type="molecule type" value="Genomic_DNA"/>
</dbReference>
<reference evidence="1 2" key="1">
    <citation type="submission" date="2024-02" db="EMBL/GenBank/DDBJ databases">
        <authorList>
            <person name="Vignale AGUSTIN F."/>
            <person name="Sosa J E."/>
            <person name="Modenutti C."/>
        </authorList>
    </citation>
    <scope>NUCLEOTIDE SEQUENCE [LARGE SCALE GENOMIC DNA]</scope>
</reference>
<gene>
    <name evidence="1" type="ORF">ILEXP_LOCUS646</name>
</gene>
<proteinExistence type="predicted"/>
<dbReference type="AlphaFoldDB" id="A0ABC8QQI7"/>
<name>A0ABC8QQI7_9AQUA</name>
<keyword evidence="2" id="KW-1185">Reference proteome</keyword>
<evidence type="ECO:0000313" key="1">
    <source>
        <dbReference type="EMBL" id="CAK9133727.1"/>
    </source>
</evidence>
<feature type="non-terminal residue" evidence="1">
    <location>
        <position position="1"/>
    </location>
</feature>
<sequence length="76" mass="8688">SENDKADALVNLAVSLTLPEQRDIQVTVGEHHLLPPVLDRMEATESTNVVTICEIEKDLDWQQPFIEYFLHGMRNI</sequence>
<protein>
    <submittedName>
        <fullName evidence="1">Uncharacterized protein</fullName>
    </submittedName>
</protein>